<evidence type="ECO:0000256" key="2">
    <source>
        <dbReference type="ARBA" id="ARBA00022964"/>
    </source>
</evidence>
<dbReference type="GO" id="GO:0051213">
    <property type="term" value="F:dioxygenase activity"/>
    <property type="evidence" value="ECO:0007669"/>
    <property type="project" value="UniProtKB-KW"/>
</dbReference>
<dbReference type="Proteomes" id="UP000663918">
    <property type="component" value="Chromosome"/>
</dbReference>
<dbReference type="AlphaFoldDB" id="A0A975C522"/>
<dbReference type="GO" id="GO:0016020">
    <property type="term" value="C:membrane"/>
    <property type="evidence" value="ECO:0007669"/>
    <property type="project" value="TreeGrafter"/>
</dbReference>
<organism evidence="5 6">
    <name type="scientific">Brevundimonas goettingensis</name>
    <dbReference type="NCBI Taxonomy" id="2774190"/>
    <lineage>
        <taxon>Bacteria</taxon>
        <taxon>Pseudomonadati</taxon>
        <taxon>Pseudomonadota</taxon>
        <taxon>Alphaproteobacteria</taxon>
        <taxon>Caulobacterales</taxon>
        <taxon>Caulobacteraceae</taxon>
        <taxon>Brevundimonas</taxon>
    </lineage>
</organism>
<reference evidence="5" key="1">
    <citation type="submission" date="2020-09" db="EMBL/GenBank/DDBJ databases">
        <title>Brevundimonas sp. LVF2 isolated from a puddle in Goettingen, Germany.</title>
        <authorList>
            <person name="Friedrich I."/>
            <person name="Klassen A."/>
            <person name="Hannes N."/>
            <person name="Schneider D."/>
            <person name="Hertel R."/>
            <person name="Daniel R."/>
        </authorList>
    </citation>
    <scope>NUCLEOTIDE SEQUENCE</scope>
    <source>
        <strain evidence="5">LVF2</strain>
    </source>
</reference>
<dbReference type="PANTHER" id="PTHR46332">
    <property type="entry name" value="ASPARTATE BETA-HYDROXYLASE DOMAIN-CONTAINING PROTEIN 2"/>
    <property type="match status" value="1"/>
</dbReference>
<dbReference type="PANTHER" id="PTHR46332:SF5">
    <property type="entry name" value="ASPARTATE BETA-HYDROXYLASE DOMAIN CONTAINING 2"/>
    <property type="match status" value="1"/>
</dbReference>
<keyword evidence="6" id="KW-1185">Reference proteome</keyword>
<accession>A0A975C522</accession>
<dbReference type="InterPro" id="IPR011990">
    <property type="entry name" value="TPR-like_helical_dom_sf"/>
</dbReference>
<keyword evidence="3" id="KW-0560">Oxidoreductase</keyword>
<dbReference type="Gene3D" id="1.25.40.10">
    <property type="entry name" value="Tetratricopeptide repeat domain"/>
    <property type="match status" value="1"/>
</dbReference>
<evidence type="ECO:0000259" key="4">
    <source>
        <dbReference type="Pfam" id="PF05118"/>
    </source>
</evidence>
<name>A0A975C522_9CAUL</name>
<evidence type="ECO:0000313" key="5">
    <source>
        <dbReference type="EMBL" id="QTC93224.1"/>
    </source>
</evidence>
<dbReference type="SUPFAM" id="SSF48452">
    <property type="entry name" value="TPR-like"/>
    <property type="match status" value="1"/>
</dbReference>
<comment type="similarity">
    <text evidence="1">Belongs to the aspartyl/asparaginyl beta-hydroxylase family.</text>
</comment>
<keyword evidence="2" id="KW-0223">Dioxygenase</keyword>
<evidence type="ECO:0000256" key="1">
    <source>
        <dbReference type="ARBA" id="ARBA00007730"/>
    </source>
</evidence>
<proteinExistence type="inferred from homology"/>
<dbReference type="InterPro" id="IPR007803">
    <property type="entry name" value="Asp/Arg/Pro-Hydrxlase"/>
</dbReference>
<evidence type="ECO:0000256" key="3">
    <source>
        <dbReference type="ARBA" id="ARBA00023002"/>
    </source>
</evidence>
<evidence type="ECO:0000313" key="6">
    <source>
        <dbReference type="Proteomes" id="UP000663918"/>
    </source>
</evidence>
<gene>
    <name evidence="5" type="ORF">IFJ75_05995</name>
</gene>
<sequence>MLDQADAIGPTHNGVLNRSVALRLQGDFVGSLALIDRALSMEPYDFVALLAKGALLEKIGRGKAAAEVYRNALKIAPPRDRCPPAVLKQLDYASEFVRTHAQALRDHMLAEVAGLRGAVDPETLDRFDEGLEIYAGLKSAPKQEPILLNYPRLPAIPFYDRTLFPWLGELEGATQMIQDELTALVETELDRFAPYIQYPPEAPVNQWGELNHSLKWSSLFLWKDGAKQDDICDRCPGTAALLDRLPMAHQDDFAPTAVFSALQPHTHIPPHTGSANVRLLCHLPLILPGPARFRVGNTTRDWKMGQAWVFDDTIEHEAWNDADALRVILIFDVWNPYLAESEKALITAMMKAQRRFMAN</sequence>
<dbReference type="Pfam" id="PF05118">
    <property type="entry name" value="Asp_Arg_Hydrox"/>
    <property type="match status" value="1"/>
</dbReference>
<protein>
    <submittedName>
        <fullName evidence="5">Aspartyl/asparaginyl beta-hydroxylase domain-containing protein</fullName>
    </submittedName>
</protein>
<dbReference type="SUPFAM" id="SSF51197">
    <property type="entry name" value="Clavaminate synthase-like"/>
    <property type="match status" value="1"/>
</dbReference>
<dbReference type="Gene3D" id="2.60.120.330">
    <property type="entry name" value="B-lactam Antibiotic, Isopenicillin N Synthase, Chain"/>
    <property type="match status" value="1"/>
</dbReference>
<dbReference type="KEGG" id="bgoe:IFJ75_05995"/>
<dbReference type="InterPro" id="IPR027443">
    <property type="entry name" value="IPNS-like_sf"/>
</dbReference>
<dbReference type="InterPro" id="IPR051821">
    <property type="entry name" value="Asp/Asn_beta-hydroxylase"/>
</dbReference>
<feature type="domain" description="Aspartyl/asparaginy/proline hydroxylase" evidence="4">
    <location>
        <begin position="174"/>
        <end position="336"/>
    </location>
</feature>
<dbReference type="EMBL" id="CP062222">
    <property type="protein sequence ID" value="QTC93224.1"/>
    <property type="molecule type" value="Genomic_DNA"/>
</dbReference>